<keyword evidence="1" id="KW-1185">Reference proteome</keyword>
<proteinExistence type="predicted"/>
<dbReference type="KEGG" id="adu:107467236"/>
<evidence type="ECO:0000313" key="2">
    <source>
        <dbReference type="RefSeq" id="XP_015941763.1"/>
    </source>
</evidence>
<dbReference type="Proteomes" id="UP000515211">
    <property type="component" value="Chromosome 1"/>
</dbReference>
<dbReference type="GeneID" id="107467236"/>
<evidence type="ECO:0000313" key="1">
    <source>
        <dbReference type="Proteomes" id="UP000515211"/>
    </source>
</evidence>
<accession>A0A6P4BQY3</accession>
<name>A0A6P4BQY3_ARADU</name>
<reference evidence="2" key="2">
    <citation type="submission" date="2025-08" db="UniProtKB">
        <authorList>
            <consortium name="RefSeq"/>
        </authorList>
    </citation>
    <scope>IDENTIFICATION</scope>
    <source>
        <tissue evidence="2">Whole plant</tissue>
    </source>
</reference>
<protein>
    <submittedName>
        <fullName evidence="2">Uncharacterized protein LOC107467236</fullName>
    </submittedName>
</protein>
<reference evidence="1" key="1">
    <citation type="journal article" date="2016" name="Nat. Genet.">
        <title>The genome sequences of Arachis duranensis and Arachis ipaensis, the diploid ancestors of cultivated peanut.</title>
        <authorList>
            <person name="Bertioli D.J."/>
            <person name="Cannon S.B."/>
            <person name="Froenicke L."/>
            <person name="Huang G."/>
            <person name="Farmer A.D."/>
            <person name="Cannon E.K."/>
            <person name="Liu X."/>
            <person name="Gao D."/>
            <person name="Clevenger J."/>
            <person name="Dash S."/>
            <person name="Ren L."/>
            <person name="Moretzsohn M.C."/>
            <person name="Shirasawa K."/>
            <person name="Huang W."/>
            <person name="Vidigal B."/>
            <person name="Abernathy B."/>
            <person name="Chu Y."/>
            <person name="Niederhuth C.E."/>
            <person name="Umale P."/>
            <person name="Araujo A.C."/>
            <person name="Kozik A."/>
            <person name="Kim K.D."/>
            <person name="Burow M.D."/>
            <person name="Varshney R.K."/>
            <person name="Wang X."/>
            <person name="Zhang X."/>
            <person name="Barkley N."/>
            <person name="Guimaraes P.M."/>
            <person name="Isobe S."/>
            <person name="Guo B."/>
            <person name="Liao B."/>
            <person name="Stalker H.T."/>
            <person name="Schmitz R.J."/>
            <person name="Scheffler B.E."/>
            <person name="Leal-Bertioli S.C."/>
            <person name="Xun X."/>
            <person name="Jackson S.A."/>
            <person name="Michelmore R."/>
            <person name="Ozias-Akins P."/>
        </authorList>
    </citation>
    <scope>NUCLEOTIDE SEQUENCE [LARGE SCALE GENOMIC DNA]</scope>
    <source>
        <strain evidence="1">cv. V14167</strain>
    </source>
</reference>
<dbReference type="AlphaFoldDB" id="A0A6P4BQY3"/>
<gene>
    <name evidence="2" type="primary">LOC107467236</name>
</gene>
<sequence length="225" mass="26140">MLGTDEFEIEQQFNTKEEAVLTVKGYNIRRGIEYKVFEFDQLKYYGKCVQFKNGCNWLIRVTMRQRKGYWEVRNLGKGVAQRGLVKFGFKPSYRKVWMAKQKAVAHIYGDLEEFYNHIPRWIIEVQLYLPSTIAMLRTSQVRAGNTVDGARVFFHRLFWMFPPCVEAFKYFKPLISIDGTHLYGKYGGTLLMAIAQDGNSNILPVAFGLVEGENPGTRLVRKKRS</sequence>
<dbReference type="RefSeq" id="XP_015941763.1">
    <property type="nucleotide sequence ID" value="XM_016086277.1"/>
</dbReference>
<dbReference type="PANTHER" id="PTHR31973">
    <property type="entry name" value="POLYPROTEIN, PUTATIVE-RELATED"/>
    <property type="match status" value="1"/>
</dbReference>
<organism evidence="1 2">
    <name type="scientific">Arachis duranensis</name>
    <name type="common">Wild peanut</name>
    <dbReference type="NCBI Taxonomy" id="130453"/>
    <lineage>
        <taxon>Eukaryota</taxon>
        <taxon>Viridiplantae</taxon>
        <taxon>Streptophyta</taxon>
        <taxon>Embryophyta</taxon>
        <taxon>Tracheophyta</taxon>
        <taxon>Spermatophyta</taxon>
        <taxon>Magnoliopsida</taxon>
        <taxon>eudicotyledons</taxon>
        <taxon>Gunneridae</taxon>
        <taxon>Pentapetalae</taxon>
        <taxon>rosids</taxon>
        <taxon>fabids</taxon>
        <taxon>Fabales</taxon>
        <taxon>Fabaceae</taxon>
        <taxon>Papilionoideae</taxon>
        <taxon>50 kb inversion clade</taxon>
        <taxon>dalbergioids sensu lato</taxon>
        <taxon>Dalbergieae</taxon>
        <taxon>Pterocarpus clade</taxon>
        <taxon>Arachis</taxon>
    </lineage>
</organism>
<dbReference type="PANTHER" id="PTHR31973:SF195">
    <property type="entry name" value="MUDR FAMILY TRANSPOSASE"/>
    <property type="match status" value="1"/>
</dbReference>